<feature type="domain" description="DUF7479" evidence="1">
    <location>
        <begin position="14"/>
        <end position="72"/>
    </location>
</feature>
<dbReference type="NCBIfam" id="NF045645">
    <property type="entry name" value="DVU_1557_fam"/>
    <property type="match status" value="1"/>
</dbReference>
<protein>
    <submittedName>
        <fullName evidence="2">DNA-binding protein</fullName>
    </submittedName>
</protein>
<organism evidence="2 3">
    <name type="scientific">Candidatus Desulfovibrio intestinipullorum</name>
    <dbReference type="NCBI Taxonomy" id="2838536"/>
    <lineage>
        <taxon>Bacteria</taxon>
        <taxon>Pseudomonadati</taxon>
        <taxon>Thermodesulfobacteriota</taxon>
        <taxon>Desulfovibrionia</taxon>
        <taxon>Desulfovibrionales</taxon>
        <taxon>Desulfovibrionaceae</taxon>
        <taxon>Desulfovibrio</taxon>
    </lineage>
</organism>
<evidence type="ECO:0000313" key="2">
    <source>
        <dbReference type="EMBL" id="HIV99956.1"/>
    </source>
</evidence>
<proteinExistence type="predicted"/>
<evidence type="ECO:0000313" key="3">
    <source>
        <dbReference type="Proteomes" id="UP000886752"/>
    </source>
</evidence>
<sequence>MLRQEQNFAPDHGTWICGRCRVPLEQIKVQALYLQSAFDVTLPRCPKCGMTLIPEYLAEGKMQEVEALVEDK</sequence>
<reference evidence="2" key="2">
    <citation type="submission" date="2021-04" db="EMBL/GenBank/DDBJ databases">
        <authorList>
            <person name="Gilroy R."/>
        </authorList>
    </citation>
    <scope>NUCLEOTIDE SEQUENCE</scope>
    <source>
        <strain evidence="2">ChiHecec2B26-446</strain>
    </source>
</reference>
<accession>A0A9D1PWL2</accession>
<keyword evidence="2" id="KW-0238">DNA-binding</keyword>
<dbReference type="GO" id="GO:0003677">
    <property type="term" value="F:DNA binding"/>
    <property type="evidence" value="ECO:0007669"/>
    <property type="project" value="UniProtKB-KW"/>
</dbReference>
<dbReference type="Proteomes" id="UP000886752">
    <property type="component" value="Unassembled WGS sequence"/>
</dbReference>
<dbReference type="InterPro" id="IPR055902">
    <property type="entry name" value="DUF7479"/>
</dbReference>
<dbReference type="EMBL" id="DXHV01000025">
    <property type="protein sequence ID" value="HIV99956.1"/>
    <property type="molecule type" value="Genomic_DNA"/>
</dbReference>
<dbReference type="AlphaFoldDB" id="A0A9D1PWL2"/>
<gene>
    <name evidence="2" type="ORF">H9894_02040</name>
</gene>
<dbReference type="Pfam" id="PF24292">
    <property type="entry name" value="DUF7479"/>
    <property type="match status" value="1"/>
</dbReference>
<evidence type="ECO:0000259" key="1">
    <source>
        <dbReference type="Pfam" id="PF24292"/>
    </source>
</evidence>
<reference evidence="2" key="1">
    <citation type="journal article" date="2021" name="PeerJ">
        <title>Extensive microbial diversity within the chicken gut microbiome revealed by metagenomics and culture.</title>
        <authorList>
            <person name="Gilroy R."/>
            <person name="Ravi A."/>
            <person name="Getino M."/>
            <person name="Pursley I."/>
            <person name="Horton D.L."/>
            <person name="Alikhan N.F."/>
            <person name="Baker D."/>
            <person name="Gharbi K."/>
            <person name="Hall N."/>
            <person name="Watson M."/>
            <person name="Adriaenssens E.M."/>
            <person name="Foster-Nyarko E."/>
            <person name="Jarju S."/>
            <person name="Secka A."/>
            <person name="Antonio M."/>
            <person name="Oren A."/>
            <person name="Chaudhuri R.R."/>
            <person name="La Ragione R."/>
            <person name="Hildebrand F."/>
            <person name="Pallen M.J."/>
        </authorList>
    </citation>
    <scope>NUCLEOTIDE SEQUENCE</scope>
    <source>
        <strain evidence="2">ChiHecec2B26-446</strain>
    </source>
</reference>
<name>A0A9D1PWL2_9BACT</name>
<comment type="caution">
    <text evidence="2">The sequence shown here is derived from an EMBL/GenBank/DDBJ whole genome shotgun (WGS) entry which is preliminary data.</text>
</comment>
<dbReference type="InterPro" id="IPR054656">
    <property type="entry name" value="DVU_1557-like"/>
</dbReference>